<dbReference type="SUPFAM" id="SSF53335">
    <property type="entry name" value="S-adenosyl-L-methionine-dependent methyltransferases"/>
    <property type="match status" value="1"/>
</dbReference>
<feature type="binding site" evidence="6">
    <location>
        <begin position="134"/>
        <end position="135"/>
    </location>
    <ligand>
        <name>S-adenosyl-L-methionine</name>
        <dbReference type="ChEBI" id="CHEBI:59789"/>
    </ligand>
</feature>
<organism evidence="7">
    <name type="scientific">Ignavibacterium album</name>
    <dbReference type="NCBI Taxonomy" id="591197"/>
    <lineage>
        <taxon>Bacteria</taxon>
        <taxon>Pseudomonadati</taxon>
        <taxon>Ignavibacteriota</taxon>
        <taxon>Ignavibacteria</taxon>
        <taxon>Ignavibacteriales</taxon>
        <taxon>Ignavibacteriaceae</taxon>
        <taxon>Ignavibacterium</taxon>
    </lineage>
</organism>
<keyword evidence="2 6" id="KW-0698">rRNA processing</keyword>
<comment type="similarity">
    <text evidence="6">Belongs to the methyltransferase superfamily. RNA methyltransferase RsmG family.</text>
</comment>
<keyword evidence="3 6" id="KW-0489">Methyltransferase</keyword>
<dbReference type="AlphaFoldDB" id="A0A7V3E8P0"/>
<feature type="binding site" evidence="6">
    <location>
        <position position="153"/>
    </location>
    <ligand>
        <name>S-adenosyl-L-methionine</name>
        <dbReference type="ChEBI" id="CHEBI:59789"/>
    </ligand>
</feature>
<feature type="binding site" evidence="6">
    <location>
        <position position="88"/>
    </location>
    <ligand>
        <name>S-adenosyl-L-methionine</name>
        <dbReference type="ChEBI" id="CHEBI:59789"/>
    </ligand>
</feature>
<dbReference type="GO" id="GO:0005829">
    <property type="term" value="C:cytosol"/>
    <property type="evidence" value="ECO:0007669"/>
    <property type="project" value="TreeGrafter"/>
</dbReference>
<comment type="caution">
    <text evidence="7">The sequence shown here is derived from an EMBL/GenBank/DDBJ whole genome shotgun (WGS) entry which is preliminary data.</text>
</comment>
<comment type="subcellular location">
    <subcellularLocation>
        <location evidence="6">Cytoplasm</location>
    </subcellularLocation>
</comment>
<dbReference type="Pfam" id="PF02527">
    <property type="entry name" value="GidB"/>
    <property type="match status" value="1"/>
</dbReference>
<dbReference type="NCBIfam" id="TIGR00138">
    <property type="entry name" value="rsmG_gidB"/>
    <property type="match status" value="1"/>
</dbReference>
<evidence type="ECO:0000256" key="5">
    <source>
        <dbReference type="ARBA" id="ARBA00022691"/>
    </source>
</evidence>
<keyword evidence="5 6" id="KW-0949">S-adenosyl-L-methionine</keyword>
<comment type="function">
    <text evidence="6">Specifically methylates the N7 position of a guanine in 16S rRNA.</text>
</comment>
<evidence type="ECO:0000313" key="7">
    <source>
        <dbReference type="EMBL" id="HFI92598.1"/>
    </source>
</evidence>
<dbReference type="InterPro" id="IPR003682">
    <property type="entry name" value="rRNA_ssu_MeTfrase_G"/>
</dbReference>
<gene>
    <name evidence="6 7" type="primary">rsmG</name>
    <name evidence="7" type="ORF">ENS31_13855</name>
</gene>
<evidence type="ECO:0000256" key="4">
    <source>
        <dbReference type="ARBA" id="ARBA00022679"/>
    </source>
</evidence>
<keyword evidence="1 6" id="KW-0963">Cytoplasm</keyword>
<accession>A0A7V3E8P0</accession>
<dbReference type="PANTHER" id="PTHR31760:SF0">
    <property type="entry name" value="S-ADENOSYL-L-METHIONINE-DEPENDENT METHYLTRANSFERASES SUPERFAMILY PROTEIN"/>
    <property type="match status" value="1"/>
</dbReference>
<dbReference type="HAMAP" id="MF_00074">
    <property type="entry name" value="16SrRNA_methyltr_G"/>
    <property type="match status" value="1"/>
</dbReference>
<dbReference type="Gene3D" id="3.40.50.150">
    <property type="entry name" value="Vaccinia Virus protein VP39"/>
    <property type="match status" value="1"/>
</dbReference>
<dbReference type="EC" id="2.1.1.-" evidence="6"/>
<reference evidence="7" key="1">
    <citation type="journal article" date="2020" name="mSystems">
        <title>Genome- and Community-Level Interaction Insights into Carbon Utilization and Element Cycling Functions of Hydrothermarchaeota in Hydrothermal Sediment.</title>
        <authorList>
            <person name="Zhou Z."/>
            <person name="Liu Y."/>
            <person name="Xu W."/>
            <person name="Pan J."/>
            <person name="Luo Z.H."/>
            <person name="Li M."/>
        </authorList>
    </citation>
    <scope>NUCLEOTIDE SEQUENCE [LARGE SCALE GENOMIC DNA]</scope>
    <source>
        <strain evidence="7">SpSt-479</strain>
    </source>
</reference>
<keyword evidence="4 6" id="KW-0808">Transferase</keyword>
<dbReference type="InterPro" id="IPR029063">
    <property type="entry name" value="SAM-dependent_MTases_sf"/>
</dbReference>
<evidence type="ECO:0000256" key="3">
    <source>
        <dbReference type="ARBA" id="ARBA00022603"/>
    </source>
</evidence>
<dbReference type="PANTHER" id="PTHR31760">
    <property type="entry name" value="S-ADENOSYL-L-METHIONINE-DEPENDENT METHYLTRANSFERASES SUPERFAMILY PROTEIN"/>
    <property type="match status" value="1"/>
</dbReference>
<dbReference type="PIRSF" id="PIRSF003078">
    <property type="entry name" value="GidB"/>
    <property type="match status" value="1"/>
</dbReference>
<dbReference type="GO" id="GO:0070043">
    <property type="term" value="F:rRNA (guanine-N7-)-methyltransferase activity"/>
    <property type="evidence" value="ECO:0007669"/>
    <property type="project" value="UniProtKB-UniRule"/>
</dbReference>
<sequence>MPPNKQEEYFKQLQTFFWENGLTSEVTKADRLAYFAMLVSEKNKSVNLISRADVDGIIEKHVFLSAFVTKFFPDKIMRFVDIGTGGGFPGIPIAIMRPDLRGVLVDSIGKKVSAVNEFIDKLKLSNVIAENYRVESPEFIEKYKESFDMVISRGTVPLIILIRYALPITKEKSYLISIKGGDLDEEFTKAEMKYKSNIKKSTIYELAYKPSNIRNKKGKKLIVIELQK</sequence>
<evidence type="ECO:0000256" key="6">
    <source>
        <dbReference type="HAMAP-Rule" id="MF_00074"/>
    </source>
</evidence>
<protein>
    <recommendedName>
        <fullName evidence="6">Ribosomal RNA small subunit methyltransferase G</fullName>
        <ecNumber evidence="6">2.1.1.-</ecNumber>
    </recommendedName>
    <alternativeName>
        <fullName evidence="6">16S rRNA 7-methylguanosine methyltransferase</fullName>
        <shortName evidence="6">16S rRNA m7G methyltransferase</shortName>
    </alternativeName>
</protein>
<proteinExistence type="inferred from homology"/>
<comment type="caution">
    <text evidence="6">Lacks conserved residue(s) required for the propagation of feature annotation.</text>
</comment>
<evidence type="ECO:0000256" key="1">
    <source>
        <dbReference type="ARBA" id="ARBA00022490"/>
    </source>
</evidence>
<feature type="binding site" evidence="6">
    <location>
        <position position="83"/>
    </location>
    <ligand>
        <name>S-adenosyl-L-methionine</name>
        <dbReference type="ChEBI" id="CHEBI:59789"/>
    </ligand>
</feature>
<name>A0A7V3E8P0_9BACT</name>
<evidence type="ECO:0000256" key="2">
    <source>
        <dbReference type="ARBA" id="ARBA00022552"/>
    </source>
</evidence>
<dbReference type="EMBL" id="DSUJ01000011">
    <property type="protein sequence ID" value="HFI92598.1"/>
    <property type="molecule type" value="Genomic_DNA"/>
</dbReference>